<reference evidence="1 2" key="2">
    <citation type="journal article" date="2022" name="Mol. Ecol. Resour.">
        <title>The genomes of chicory, endive, great burdock and yacon provide insights into Asteraceae paleo-polyploidization history and plant inulin production.</title>
        <authorList>
            <person name="Fan W."/>
            <person name="Wang S."/>
            <person name="Wang H."/>
            <person name="Wang A."/>
            <person name="Jiang F."/>
            <person name="Liu H."/>
            <person name="Zhao H."/>
            <person name="Xu D."/>
            <person name="Zhang Y."/>
        </authorList>
    </citation>
    <scope>NUCLEOTIDE SEQUENCE [LARGE SCALE GENOMIC DNA]</scope>
    <source>
        <strain evidence="2">cv. Punajuju</strain>
        <tissue evidence="1">Leaves</tissue>
    </source>
</reference>
<evidence type="ECO:0000313" key="1">
    <source>
        <dbReference type="EMBL" id="KAI3767400.1"/>
    </source>
</evidence>
<dbReference type="Proteomes" id="UP001055811">
    <property type="component" value="Linkage Group LG03"/>
</dbReference>
<dbReference type="EMBL" id="CM042011">
    <property type="protein sequence ID" value="KAI3767400.1"/>
    <property type="molecule type" value="Genomic_DNA"/>
</dbReference>
<accession>A0ACB9F8F9</accession>
<proteinExistence type="predicted"/>
<name>A0ACB9F8F9_CICIN</name>
<evidence type="ECO:0000313" key="2">
    <source>
        <dbReference type="Proteomes" id="UP001055811"/>
    </source>
</evidence>
<sequence>MGRKKLEIKRIEDKSSRLVAFSKRRTGLISKAQQLSVLCDVDVALMVFSASGKLYEFCSGGTNSMKHLLARYEAEDRAIKGHGDDLIASAKDMYAAGDDGGGGLNDIIINHIDSPQHETLPLFST</sequence>
<reference evidence="2" key="1">
    <citation type="journal article" date="2022" name="Mol. Ecol. Resour.">
        <title>The genomes of chicory, endive, great burdock and yacon provide insights into Asteraceae palaeo-polyploidization history and plant inulin production.</title>
        <authorList>
            <person name="Fan W."/>
            <person name="Wang S."/>
            <person name="Wang H."/>
            <person name="Wang A."/>
            <person name="Jiang F."/>
            <person name="Liu H."/>
            <person name="Zhao H."/>
            <person name="Xu D."/>
            <person name="Zhang Y."/>
        </authorList>
    </citation>
    <scope>NUCLEOTIDE SEQUENCE [LARGE SCALE GENOMIC DNA]</scope>
    <source>
        <strain evidence="2">cv. Punajuju</strain>
    </source>
</reference>
<gene>
    <name evidence="1" type="ORF">L2E82_17499</name>
</gene>
<protein>
    <submittedName>
        <fullName evidence="1">Uncharacterized protein</fullName>
    </submittedName>
</protein>
<comment type="caution">
    <text evidence="1">The sequence shown here is derived from an EMBL/GenBank/DDBJ whole genome shotgun (WGS) entry which is preliminary data.</text>
</comment>
<organism evidence="1 2">
    <name type="scientific">Cichorium intybus</name>
    <name type="common">Chicory</name>
    <dbReference type="NCBI Taxonomy" id="13427"/>
    <lineage>
        <taxon>Eukaryota</taxon>
        <taxon>Viridiplantae</taxon>
        <taxon>Streptophyta</taxon>
        <taxon>Embryophyta</taxon>
        <taxon>Tracheophyta</taxon>
        <taxon>Spermatophyta</taxon>
        <taxon>Magnoliopsida</taxon>
        <taxon>eudicotyledons</taxon>
        <taxon>Gunneridae</taxon>
        <taxon>Pentapetalae</taxon>
        <taxon>asterids</taxon>
        <taxon>campanulids</taxon>
        <taxon>Asterales</taxon>
        <taxon>Asteraceae</taxon>
        <taxon>Cichorioideae</taxon>
        <taxon>Cichorieae</taxon>
        <taxon>Cichoriinae</taxon>
        <taxon>Cichorium</taxon>
    </lineage>
</organism>
<keyword evidence="2" id="KW-1185">Reference proteome</keyword>